<keyword evidence="3" id="KW-0479">Metal-binding</keyword>
<protein>
    <recommendedName>
        <fullName evidence="8">Adenosine deaminase domain-containing protein</fullName>
    </recommendedName>
</protein>
<evidence type="ECO:0000256" key="5">
    <source>
        <dbReference type="ARBA" id="ARBA00022833"/>
    </source>
</evidence>
<name>A0A433JI11_9GAMM</name>
<dbReference type="SUPFAM" id="SSF51556">
    <property type="entry name" value="Metallo-dependent hydrolases"/>
    <property type="match status" value="1"/>
</dbReference>
<evidence type="ECO:0000313" key="9">
    <source>
        <dbReference type="EMBL" id="RUQ82105.1"/>
    </source>
</evidence>
<dbReference type="Proteomes" id="UP000288012">
    <property type="component" value="Unassembled WGS sequence"/>
</dbReference>
<comment type="caution">
    <text evidence="9">The sequence shown here is derived from an EMBL/GenBank/DDBJ whole genome shotgun (WGS) entry which is preliminary data.</text>
</comment>
<dbReference type="Pfam" id="PF00962">
    <property type="entry name" value="A_deaminase"/>
    <property type="match status" value="1"/>
</dbReference>
<comment type="catalytic activity">
    <reaction evidence="7">
        <text>N(6)-methyl-AMP + H2O + H(+) = IMP + methylamine</text>
        <dbReference type="Rhea" id="RHEA:16001"/>
        <dbReference type="ChEBI" id="CHEBI:15377"/>
        <dbReference type="ChEBI" id="CHEBI:15378"/>
        <dbReference type="ChEBI" id="CHEBI:58053"/>
        <dbReference type="ChEBI" id="CHEBI:59338"/>
        <dbReference type="ChEBI" id="CHEBI:144842"/>
    </reaction>
    <physiologicalReaction direction="left-to-right" evidence="7">
        <dbReference type="Rhea" id="RHEA:16002"/>
    </physiologicalReaction>
</comment>
<evidence type="ECO:0000256" key="7">
    <source>
        <dbReference type="ARBA" id="ARBA00048787"/>
    </source>
</evidence>
<dbReference type="PANTHER" id="PTHR11409">
    <property type="entry name" value="ADENOSINE DEAMINASE"/>
    <property type="match status" value="1"/>
</dbReference>
<dbReference type="InterPro" id="IPR006330">
    <property type="entry name" value="Ado/ade_deaminase"/>
</dbReference>
<dbReference type="Gene3D" id="3.20.20.140">
    <property type="entry name" value="Metal-dependent hydrolases"/>
    <property type="match status" value="1"/>
</dbReference>
<dbReference type="GO" id="GO:0046103">
    <property type="term" value="P:inosine biosynthetic process"/>
    <property type="evidence" value="ECO:0007669"/>
    <property type="project" value="TreeGrafter"/>
</dbReference>
<dbReference type="GO" id="GO:0004000">
    <property type="term" value="F:adenosine deaminase activity"/>
    <property type="evidence" value="ECO:0007669"/>
    <property type="project" value="TreeGrafter"/>
</dbReference>
<sequence length="351" mass="39805">MNLGKNMKQEHKSDLHCHLNGSFSDEFLEKTAVKNGCLQVFAELMEVKEKYFQLTKQQPQEGFSLDSINLIWKQFALVHKIVRDLEDIKNGVVDVVSHSVKYLEIRTTPKEMGNETIEQYIESFEQGLIEANQVHKNKKAVGLLSLDRTIHTVEDARRYIHYIKKSPHGVLVGLDISGNPIAKRTLSGKDLEKVIQLAFANQLPIAIHMGECDSGIERQDTDIVLAAIEQFAISEARFKQGNPLHGKVRLGHCIFLSKEQKEKIRELQAPIEVCPTCHSKLNWHLEKSVHPVTEIYNDISAPIIPGTDDAGIFGSSGKKEFAKCKSLFFNKHQLEDDDIKNHQAKFRFSNP</sequence>
<evidence type="ECO:0000256" key="3">
    <source>
        <dbReference type="ARBA" id="ARBA00022723"/>
    </source>
</evidence>
<evidence type="ECO:0000313" key="10">
    <source>
        <dbReference type="Proteomes" id="UP000288012"/>
    </source>
</evidence>
<dbReference type="InterPro" id="IPR032466">
    <property type="entry name" value="Metal_Hydrolase"/>
</dbReference>
<dbReference type="EMBL" id="RZGR01000029">
    <property type="protein sequence ID" value="RUQ82105.1"/>
    <property type="molecule type" value="Genomic_DNA"/>
</dbReference>
<proteinExistence type="inferred from homology"/>
<comment type="similarity">
    <text evidence="2">Belongs to the metallo-dependent hydrolases superfamily. Adenosine and AMP deaminases family.</text>
</comment>
<keyword evidence="6" id="KW-0546">Nucleotide metabolism</keyword>
<comment type="cofactor">
    <cofactor evidence="1">
        <name>Zn(2+)</name>
        <dbReference type="ChEBI" id="CHEBI:29105"/>
    </cofactor>
</comment>
<accession>A0A433JI11</accession>
<keyword evidence="5" id="KW-0862">Zinc</keyword>
<evidence type="ECO:0000256" key="1">
    <source>
        <dbReference type="ARBA" id="ARBA00001947"/>
    </source>
</evidence>
<dbReference type="PANTHER" id="PTHR11409:SF42">
    <property type="entry name" value="ADENOSINE DEAMINASE-LIKE PROTEIN"/>
    <property type="match status" value="1"/>
</dbReference>
<evidence type="ECO:0000259" key="8">
    <source>
        <dbReference type="Pfam" id="PF00962"/>
    </source>
</evidence>
<dbReference type="AlphaFoldDB" id="A0A433JI11"/>
<keyword evidence="10" id="KW-1185">Reference proteome</keyword>
<keyword evidence="4" id="KW-0378">Hydrolase</keyword>
<organism evidence="9 10">
    <name type="scientific">Legionella septentrionalis</name>
    <dbReference type="NCBI Taxonomy" id="2498109"/>
    <lineage>
        <taxon>Bacteria</taxon>
        <taxon>Pseudomonadati</taxon>
        <taxon>Pseudomonadota</taxon>
        <taxon>Gammaproteobacteria</taxon>
        <taxon>Legionellales</taxon>
        <taxon>Legionellaceae</taxon>
        <taxon>Legionella</taxon>
    </lineage>
</organism>
<dbReference type="GO" id="GO:0006154">
    <property type="term" value="P:adenosine catabolic process"/>
    <property type="evidence" value="ECO:0007669"/>
    <property type="project" value="TreeGrafter"/>
</dbReference>
<dbReference type="InterPro" id="IPR001365">
    <property type="entry name" value="A_deaminase_dom"/>
</dbReference>
<evidence type="ECO:0000256" key="6">
    <source>
        <dbReference type="ARBA" id="ARBA00023080"/>
    </source>
</evidence>
<evidence type="ECO:0000256" key="2">
    <source>
        <dbReference type="ARBA" id="ARBA00006676"/>
    </source>
</evidence>
<dbReference type="GO" id="GO:0009117">
    <property type="term" value="P:nucleotide metabolic process"/>
    <property type="evidence" value="ECO:0007669"/>
    <property type="project" value="UniProtKB-KW"/>
</dbReference>
<feature type="domain" description="Adenosine deaminase" evidence="8">
    <location>
        <begin position="12"/>
        <end position="333"/>
    </location>
</feature>
<evidence type="ECO:0000256" key="4">
    <source>
        <dbReference type="ARBA" id="ARBA00022801"/>
    </source>
</evidence>
<reference evidence="9 10" key="1">
    <citation type="submission" date="2018-12" db="EMBL/GenBank/DDBJ databases">
        <title>Legionella sp,whole genome shotgun sequence.</title>
        <authorList>
            <person name="Wu H."/>
        </authorList>
    </citation>
    <scope>NUCLEOTIDE SEQUENCE [LARGE SCALE GENOMIC DNA]</scope>
    <source>
        <strain evidence="10">km714</strain>
    </source>
</reference>
<gene>
    <name evidence="9" type="ORF">EKM59_09005</name>
</gene>
<dbReference type="GO" id="GO:0046872">
    <property type="term" value="F:metal ion binding"/>
    <property type="evidence" value="ECO:0007669"/>
    <property type="project" value="UniProtKB-KW"/>
</dbReference>